<feature type="signal peptide" evidence="1">
    <location>
        <begin position="1"/>
        <end position="19"/>
    </location>
</feature>
<proteinExistence type="predicted"/>
<dbReference type="Proteomes" id="UP000011761">
    <property type="component" value="Unassembled WGS sequence"/>
</dbReference>
<keyword evidence="3" id="KW-1185">Reference proteome</keyword>
<dbReference type="RefSeq" id="XP_007672242.1">
    <property type="nucleotide sequence ID" value="XM_007674052.1"/>
</dbReference>
<dbReference type="GeneID" id="19109714"/>
<evidence type="ECO:0008006" key="4">
    <source>
        <dbReference type="Google" id="ProtNLM"/>
    </source>
</evidence>
<name>M2M1X0_BAUPA</name>
<dbReference type="EMBL" id="KB445550">
    <property type="protein sequence ID" value="EMD01058.1"/>
    <property type="molecule type" value="Genomic_DNA"/>
</dbReference>
<feature type="chain" id="PRO_5004021543" description="Ig-like domain-containing protein" evidence="1">
    <location>
        <begin position="20"/>
        <end position="289"/>
    </location>
</feature>
<organism evidence="2 3">
    <name type="scientific">Baudoinia panamericana (strain UAMH 10762)</name>
    <name type="common">Angels' share fungus</name>
    <name type="synonym">Baudoinia compniacensis (strain UAMH 10762)</name>
    <dbReference type="NCBI Taxonomy" id="717646"/>
    <lineage>
        <taxon>Eukaryota</taxon>
        <taxon>Fungi</taxon>
        <taxon>Dikarya</taxon>
        <taxon>Ascomycota</taxon>
        <taxon>Pezizomycotina</taxon>
        <taxon>Dothideomycetes</taxon>
        <taxon>Dothideomycetidae</taxon>
        <taxon>Mycosphaerellales</taxon>
        <taxon>Teratosphaeriaceae</taxon>
        <taxon>Baudoinia</taxon>
    </lineage>
</organism>
<dbReference type="KEGG" id="bcom:BAUCODRAFT_21021"/>
<dbReference type="HOGENOM" id="CLU_963056_0_0_1"/>
<keyword evidence="1" id="KW-0732">Signal</keyword>
<dbReference type="AlphaFoldDB" id="M2M1X0"/>
<evidence type="ECO:0000313" key="2">
    <source>
        <dbReference type="EMBL" id="EMD01058.1"/>
    </source>
</evidence>
<protein>
    <recommendedName>
        <fullName evidence="4">Ig-like domain-containing protein</fullName>
    </recommendedName>
</protein>
<dbReference type="STRING" id="717646.M2M1X0"/>
<accession>M2M1X0</accession>
<reference evidence="2 3" key="1">
    <citation type="journal article" date="2012" name="PLoS Pathog.">
        <title>Diverse lifestyles and strategies of plant pathogenesis encoded in the genomes of eighteen Dothideomycetes fungi.</title>
        <authorList>
            <person name="Ohm R.A."/>
            <person name="Feau N."/>
            <person name="Henrissat B."/>
            <person name="Schoch C.L."/>
            <person name="Horwitz B.A."/>
            <person name="Barry K.W."/>
            <person name="Condon B.J."/>
            <person name="Copeland A.C."/>
            <person name="Dhillon B."/>
            <person name="Glaser F."/>
            <person name="Hesse C.N."/>
            <person name="Kosti I."/>
            <person name="LaButti K."/>
            <person name="Lindquist E.A."/>
            <person name="Lucas S."/>
            <person name="Salamov A.A."/>
            <person name="Bradshaw R.E."/>
            <person name="Ciuffetti L."/>
            <person name="Hamelin R.C."/>
            <person name="Kema G.H.J."/>
            <person name="Lawrence C."/>
            <person name="Scott J.A."/>
            <person name="Spatafora J.W."/>
            <person name="Turgeon B.G."/>
            <person name="de Wit P.J.G.M."/>
            <person name="Zhong S."/>
            <person name="Goodwin S.B."/>
            <person name="Grigoriev I.V."/>
        </authorList>
    </citation>
    <scope>NUCLEOTIDE SEQUENCE [LARGE SCALE GENOMIC DNA]</scope>
    <source>
        <strain evidence="2 3">UAMH 10762</strain>
    </source>
</reference>
<dbReference type="eggNOG" id="ENOG502TGXJ">
    <property type="taxonomic scope" value="Eukaryota"/>
</dbReference>
<gene>
    <name evidence="2" type="ORF">BAUCODRAFT_21021</name>
</gene>
<evidence type="ECO:0000313" key="3">
    <source>
        <dbReference type="Proteomes" id="UP000011761"/>
    </source>
</evidence>
<evidence type="ECO:0000256" key="1">
    <source>
        <dbReference type="SAM" id="SignalP"/>
    </source>
</evidence>
<sequence>MTVLVTAFTTMTAASVCSSFPYSDLLPLSKVPAAMSFCSSRYPVACTAAPTTTNVKKGRAVTTSSTRTTSPTTLTTSTTTSANALATLFSKLQTLAAGIAKTACSCIETAPTCTRSTTSSTSSTTSTTSVLSCAATVPTPFATTSSCCDPLPSASVTWTFTYTSSAVLPTYGTVLYGYDYAPSVVLYGSTGYNGAQTIAPTCTTSAVDFSSCVGFAQAMTLLQYYNKFVYNKVTEDCCVYGGTDLASFCGSVFCEDPDFISGVFQAHGMGPQCQKQVTLTASAPAATTS</sequence>